<dbReference type="EMBL" id="CP001823">
    <property type="protein sequence ID" value="ACZ39648.1"/>
    <property type="molecule type" value="Genomic_DNA"/>
</dbReference>
<dbReference type="AlphaFoldDB" id="D1C6M3"/>
<evidence type="ECO:0000256" key="1">
    <source>
        <dbReference type="ARBA" id="ARBA00006754"/>
    </source>
</evidence>
<dbReference type="HOGENOM" id="CLU_017436_3_0_0"/>
<feature type="domain" description="PucR C-terminal helix-turn-helix" evidence="2">
    <location>
        <begin position="451"/>
        <end position="508"/>
    </location>
</feature>
<dbReference type="PANTHER" id="PTHR33744">
    <property type="entry name" value="CARBOHYDRATE DIACID REGULATOR"/>
    <property type="match status" value="1"/>
</dbReference>
<dbReference type="InterPro" id="IPR042070">
    <property type="entry name" value="PucR_C-HTH_sf"/>
</dbReference>
<evidence type="ECO:0000313" key="4">
    <source>
        <dbReference type="EMBL" id="ACZ39648.1"/>
    </source>
</evidence>
<dbReference type="InterPro" id="IPR025736">
    <property type="entry name" value="PucR_C-HTH_dom"/>
</dbReference>
<proteinExistence type="inferred from homology"/>
<dbReference type="Proteomes" id="UP000002027">
    <property type="component" value="Chromosome 1"/>
</dbReference>
<dbReference type="RefSeq" id="WP_012872693.1">
    <property type="nucleotide sequence ID" value="NC_013523.1"/>
</dbReference>
<reference evidence="4 5" key="2">
    <citation type="journal article" date="2010" name="Stand. Genomic Sci.">
        <title>Complete genome sequence of Desulfohalobium retbaense type strain (HR(100)).</title>
        <authorList>
            <person name="Spring S."/>
            <person name="Nolan M."/>
            <person name="Lapidus A."/>
            <person name="Glavina Del Rio T."/>
            <person name="Copeland A."/>
            <person name="Tice H."/>
            <person name="Cheng J.F."/>
            <person name="Lucas S."/>
            <person name="Land M."/>
            <person name="Chen F."/>
            <person name="Bruce D."/>
            <person name="Goodwin L."/>
            <person name="Pitluck S."/>
            <person name="Ivanova N."/>
            <person name="Mavromatis K."/>
            <person name="Mikhailova N."/>
            <person name="Pati A."/>
            <person name="Chen A."/>
            <person name="Palaniappan K."/>
            <person name="Hauser L."/>
            <person name="Chang Y.J."/>
            <person name="Jeffries C.D."/>
            <person name="Munk C."/>
            <person name="Kiss H."/>
            <person name="Chain P."/>
            <person name="Han C."/>
            <person name="Brettin T."/>
            <person name="Detter J.C."/>
            <person name="Schuler E."/>
            <person name="Goker M."/>
            <person name="Rohde M."/>
            <person name="Bristow J."/>
            <person name="Eisen J.A."/>
            <person name="Markowitz V."/>
            <person name="Hugenholtz P."/>
            <person name="Kyrpides N.C."/>
            <person name="Klenk H.P."/>
        </authorList>
    </citation>
    <scope>NUCLEOTIDE SEQUENCE [LARGE SCALE GENOMIC DNA]</scope>
    <source>
        <strain evidence="5">ATCC 49802 / DSM 20745 / S 6022</strain>
    </source>
</reference>
<name>D1C6M3_SPHTD</name>
<dbReference type="InterPro" id="IPR009057">
    <property type="entry name" value="Homeodomain-like_sf"/>
</dbReference>
<dbReference type="Pfam" id="PF13556">
    <property type="entry name" value="HTH_30"/>
    <property type="match status" value="1"/>
</dbReference>
<keyword evidence="5" id="KW-1185">Reference proteome</keyword>
<evidence type="ECO:0000313" key="5">
    <source>
        <dbReference type="Proteomes" id="UP000002027"/>
    </source>
</evidence>
<protein>
    <submittedName>
        <fullName evidence="4">Transcriptional regulator, CdaR</fullName>
    </submittedName>
</protein>
<dbReference type="PANTHER" id="PTHR33744:SF1">
    <property type="entry name" value="DNA-BINDING TRANSCRIPTIONAL ACTIVATOR ADER"/>
    <property type="match status" value="1"/>
</dbReference>
<accession>D1C6M3</accession>
<evidence type="ECO:0000259" key="2">
    <source>
        <dbReference type="Pfam" id="PF13556"/>
    </source>
</evidence>
<reference evidence="5" key="1">
    <citation type="submission" date="2009-11" db="EMBL/GenBank/DDBJ databases">
        <title>The complete chromosome 1 of Sphaerobacter thermophilus DSM 20745.</title>
        <authorList>
            <person name="Lucas S."/>
            <person name="Copeland A."/>
            <person name="Lapidus A."/>
            <person name="Glavina del Rio T."/>
            <person name="Dalin E."/>
            <person name="Tice H."/>
            <person name="Bruce D."/>
            <person name="Goodwin L."/>
            <person name="Pitluck S."/>
            <person name="Kyrpides N."/>
            <person name="Mavromatis K."/>
            <person name="Ivanova N."/>
            <person name="Mikhailova N."/>
            <person name="LaButti K.M."/>
            <person name="Clum A."/>
            <person name="Sun H.I."/>
            <person name="Brettin T."/>
            <person name="Detter J.C."/>
            <person name="Han C."/>
            <person name="Larimer F."/>
            <person name="Land M."/>
            <person name="Hauser L."/>
            <person name="Markowitz V."/>
            <person name="Cheng J.F."/>
            <person name="Hugenholtz P."/>
            <person name="Woyke T."/>
            <person name="Wu D."/>
            <person name="Steenblock K."/>
            <person name="Schneider S."/>
            <person name="Pukall R."/>
            <person name="Goeker M."/>
            <person name="Klenk H.P."/>
            <person name="Eisen J.A."/>
        </authorList>
    </citation>
    <scope>NUCLEOTIDE SEQUENCE [LARGE SCALE GENOMIC DNA]</scope>
    <source>
        <strain evidence="5">ATCC 49802 / DSM 20745 / S 6022</strain>
    </source>
</reference>
<dbReference type="InterPro" id="IPR051448">
    <property type="entry name" value="CdaR-like_regulators"/>
</dbReference>
<dbReference type="Gene3D" id="1.10.10.2840">
    <property type="entry name" value="PucR C-terminal helix-turn-helix domain"/>
    <property type="match status" value="1"/>
</dbReference>
<dbReference type="KEGG" id="sti:Sthe_2226"/>
<dbReference type="Pfam" id="PF17853">
    <property type="entry name" value="GGDEF_2"/>
    <property type="match status" value="1"/>
</dbReference>
<evidence type="ECO:0000259" key="3">
    <source>
        <dbReference type="Pfam" id="PF17853"/>
    </source>
</evidence>
<dbReference type="STRING" id="479434.Sthe_2226"/>
<feature type="domain" description="CdaR GGDEF-like" evidence="3">
    <location>
        <begin position="281"/>
        <end position="393"/>
    </location>
</feature>
<sequence length="516" mass="54493">MKPIADITLRDLCRWDRRLGFVPPTGMNREQALERAVSWAVSVRTTPPLLPPLRGDELVVLSPRVLAQIEADEALSWEDLSAELARNRVAAVLSEPAFAEEPHPVLPILTLPAPFPHDAEGMLNRLITERRAELYRLGNELSRRLSQAAMDPRGVEALLGIAAELAGRPLVLQDREGNVVGWGGGTIVPPATAAELAAANGATSPLLCPGPDGTERLILPLAAGAPSGYLSLVGPAGTLNESDRLVLAQTAATCSILLGQGRTAGLGGGRQRLVADLLLGRLASDAAALARAQMLGIDTTAPVIVGLIDAPDRPAAARHLVAQALGPAVGDNLAPVPGGIGFLVQGSDPSRAASALRPTLRREGGNGIAVALSRPVPTILQAPEGLREARFTLGLQRAGAVTLPVARAGSVDDLGLFSLLYPLWGNPAVAAFRDAVLGPLEDYDRRRHSGLIETLEVYLSHGGALAEAAEHLGIHRNTLSYRLQRIAELTRRDLGNPRDRLLLQVALLTRHLPEEG</sequence>
<organism evidence="4 5">
    <name type="scientific">Sphaerobacter thermophilus (strain ATCC 49802 / DSM 20745 / KCCM 41009 / NCIMB 13125 / S 6022)</name>
    <dbReference type="NCBI Taxonomy" id="479434"/>
    <lineage>
        <taxon>Bacteria</taxon>
        <taxon>Pseudomonadati</taxon>
        <taxon>Thermomicrobiota</taxon>
        <taxon>Thermomicrobia</taxon>
        <taxon>Sphaerobacterales</taxon>
        <taxon>Sphaerobacterineae</taxon>
        <taxon>Sphaerobacteraceae</taxon>
        <taxon>Sphaerobacter</taxon>
    </lineage>
</organism>
<dbReference type="InParanoid" id="D1C6M3"/>
<dbReference type="InterPro" id="IPR041522">
    <property type="entry name" value="CdaR_GGDEF"/>
</dbReference>
<dbReference type="SUPFAM" id="SSF46689">
    <property type="entry name" value="Homeodomain-like"/>
    <property type="match status" value="1"/>
</dbReference>
<gene>
    <name evidence="4" type="ordered locus">Sthe_2226</name>
</gene>
<comment type="similarity">
    <text evidence="1">Belongs to the CdaR family.</text>
</comment>
<dbReference type="eggNOG" id="COG2508">
    <property type="taxonomic scope" value="Bacteria"/>
</dbReference>